<reference evidence="3 4" key="1">
    <citation type="submission" date="2023-10" db="EMBL/GenBank/DDBJ databases">
        <title>Chromosome-scale genome assembly provides insights into flower coloration mechanisms of Canna indica.</title>
        <authorList>
            <person name="Li C."/>
        </authorList>
    </citation>
    <scope>NUCLEOTIDE SEQUENCE [LARGE SCALE GENOMIC DNA]</scope>
    <source>
        <tissue evidence="3">Flower</tissue>
    </source>
</reference>
<dbReference type="InterPro" id="IPR000172">
    <property type="entry name" value="GMC_OxRdtase_N"/>
</dbReference>
<accession>A0AAQ3QDK1</accession>
<dbReference type="PANTHER" id="PTHR45968:SF3">
    <property type="entry name" value="OS04G0573100 PROTEIN"/>
    <property type="match status" value="1"/>
</dbReference>
<evidence type="ECO:0000313" key="4">
    <source>
        <dbReference type="Proteomes" id="UP001327560"/>
    </source>
</evidence>
<proteinExistence type="predicted"/>
<organism evidence="3 4">
    <name type="scientific">Canna indica</name>
    <name type="common">Indian-shot</name>
    <dbReference type="NCBI Taxonomy" id="4628"/>
    <lineage>
        <taxon>Eukaryota</taxon>
        <taxon>Viridiplantae</taxon>
        <taxon>Streptophyta</taxon>
        <taxon>Embryophyta</taxon>
        <taxon>Tracheophyta</taxon>
        <taxon>Spermatophyta</taxon>
        <taxon>Magnoliopsida</taxon>
        <taxon>Liliopsida</taxon>
        <taxon>Zingiberales</taxon>
        <taxon>Cannaceae</taxon>
        <taxon>Canna</taxon>
    </lineage>
</organism>
<dbReference type="SUPFAM" id="SSF54373">
    <property type="entry name" value="FAD-linked reductases, C-terminal domain"/>
    <property type="match status" value="1"/>
</dbReference>
<sequence>MGLNSELANQSFQWVEKEVAYEPQMTQWTSAYKDGLLEAGVTPFNGFTFDHLYGTKIGGTTFDQNGHRHTAADLLTYADPTKITVLLHATAQRILFRNGGMNRPVAYGVEYKDDASNIHVAYLKDCSTGEVILTAGALGSPQLLMLSGVGPADHLKSLGIEVVLDQPMVGHGISDNPMSVVVIPSPQPVEITSVQVVGIRPSYYVESMTGLNLVAALSADVITVSSTSTFNEDSEDIFPFQGGLIGAKLSHPVSRGYLRLKNRNPEDNPSVTYNYFKEPADVEACVEGMKTIKRAIDTEGFTKFRYPNQSVQDLITLSASLIVNNRARNANDTTSLEQYCKDLALTIWHYHGGCQVGLVVDYDYKVLGVDALRVVDGSTFNFSPGTNPQATVMMLGRYMGVHIQNQRLKQDE</sequence>
<dbReference type="Pfam" id="PF05199">
    <property type="entry name" value="GMC_oxred_C"/>
    <property type="match status" value="1"/>
</dbReference>
<dbReference type="InterPro" id="IPR007867">
    <property type="entry name" value="GMC_OxRtase_C"/>
</dbReference>
<dbReference type="GO" id="GO:0016614">
    <property type="term" value="F:oxidoreductase activity, acting on CH-OH group of donors"/>
    <property type="evidence" value="ECO:0007669"/>
    <property type="project" value="InterPro"/>
</dbReference>
<dbReference type="Proteomes" id="UP001327560">
    <property type="component" value="Chromosome 5"/>
</dbReference>
<dbReference type="Pfam" id="PF00732">
    <property type="entry name" value="GMC_oxred_N"/>
    <property type="match status" value="1"/>
</dbReference>
<dbReference type="PANTHER" id="PTHR45968">
    <property type="entry name" value="OSJNBA0019K04.7 PROTEIN"/>
    <property type="match status" value="1"/>
</dbReference>
<name>A0AAQ3QDK1_9LILI</name>
<dbReference type="GO" id="GO:0050660">
    <property type="term" value="F:flavin adenine dinucleotide binding"/>
    <property type="evidence" value="ECO:0007669"/>
    <property type="project" value="InterPro"/>
</dbReference>
<dbReference type="PROSITE" id="PS00624">
    <property type="entry name" value="GMC_OXRED_2"/>
    <property type="match status" value="1"/>
</dbReference>
<dbReference type="EMBL" id="CP136894">
    <property type="protein sequence ID" value="WOL07004.1"/>
    <property type="molecule type" value="Genomic_DNA"/>
</dbReference>
<keyword evidence="1" id="KW-0732">Signal</keyword>
<dbReference type="InterPro" id="IPR051871">
    <property type="entry name" value="GMC_Oxidoreductase-Related"/>
</dbReference>
<evidence type="ECO:0000313" key="3">
    <source>
        <dbReference type="EMBL" id="WOL07004.1"/>
    </source>
</evidence>
<gene>
    <name evidence="3" type="ORF">Cni_G15739</name>
</gene>
<dbReference type="SUPFAM" id="SSF51905">
    <property type="entry name" value="FAD/NAD(P)-binding domain"/>
    <property type="match status" value="1"/>
</dbReference>
<dbReference type="AlphaFoldDB" id="A0AAQ3QDK1"/>
<evidence type="ECO:0000256" key="1">
    <source>
        <dbReference type="ARBA" id="ARBA00022729"/>
    </source>
</evidence>
<evidence type="ECO:0000259" key="2">
    <source>
        <dbReference type="PROSITE" id="PS00624"/>
    </source>
</evidence>
<feature type="domain" description="Glucose-methanol-choline oxidoreductase N-terminal" evidence="2">
    <location>
        <begin position="136"/>
        <end position="150"/>
    </location>
</feature>
<dbReference type="InterPro" id="IPR036188">
    <property type="entry name" value="FAD/NAD-bd_sf"/>
</dbReference>
<dbReference type="Gene3D" id="3.30.410.40">
    <property type="match status" value="1"/>
</dbReference>
<dbReference type="Gene3D" id="3.50.50.60">
    <property type="entry name" value="FAD/NAD(P)-binding domain"/>
    <property type="match status" value="1"/>
</dbReference>
<keyword evidence="4" id="KW-1185">Reference proteome</keyword>
<protein>
    <submittedName>
        <fullName evidence="3">Protein HOTHEAD isoform X1</fullName>
    </submittedName>
</protein>